<dbReference type="Pfam" id="PF14693">
    <property type="entry name" value="Ribosomal_TL5_C"/>
    <property type="match status" value="1"/>
</dbReference>
<dbReference type="Proteomes" id="UP000193309">
    <property type="component" value="Unassembled WGS sequence"/>
</dbReference>
<dbReference type="Gene3D" id="2.40.240.10">
    <property type="entry name" value="Ribosomal Protein L25, Chain P"/>
    <property type="match status" value="1"/>
</dbReference>
<dbReference type="GO" id="GO:0008097">
    <property type="term" value="F:5S rRNA binding"/>
    <property type="evidence" value="ECO:0007669"/>
    <property type="project" value="InterPro"/>
</dbReference>
<dbReference type="InterPro" id="IPR020056">
    <property type="entry name" value="Rbsml_bL25/Gln-tRNA_synth_N"/>
</dbReference>
<evidence type="ECO:0000256" key="2">
    <source>
        <dbReference type="ARBA" id="ARBA00022884"/>
    </source>
</evidence>
<feature type="domain" description="Large ribosomal subunit protein bL25 L25" evidence="7">
    <location>
        <begin position="7"/>
        <end position="93"/>
    </location>
</feature>
<dbReference type="InterPro" id="IPR029751">
    <property type="entry name" value="Ribosomal_L25_dom"/>
</dbReference>
<name>A0A1X7JV78_9CORY</name>
<accession>A0A1X7JV78</accession>
<dbReference type="SUPFAM" id="SSF50715">
    <property type="entry name" value="Ribosomal protein L25-like"/>
    <property type="match status" value="1"/>
</dbReference>
<dbReference type="NCBIfam" id="TIGR00731">
    <property type="entry name" value="bL25_bact_ctc"/>
    <property type="match status" value="1"/>
</dbReference>
<evidence type="ECO:0000259" key="7">
    <source>
        <dbReference type="Pfam" id="PF01386"/>
    </source>
</evidence>
<dbReference type="Pfam" id="PF01386">
    <property type="entry name" value="Ribosomal_L25p"/>
    <property type="match status" value="1"/>
</dbReference>
<dbReference type="EMBL" id="FXAR01000007">
    <property type="protein sequence ID" value="SMG32012.1"/>
    <property type="molecule type" value="Genomic_DNA"/>
</dbReference>
<dbReference type="InterPro" id="IPR001021">
    <property type="entry name" value="Ribosomal_bL25_long"/>
</dbReference>
<dbReference type="PANTHER" id="PTHR33284">
    <property type="entry name" value="RIBOSOMAL PROTEIN L25/GLN-TRNA SYNTHETASE, ANTI-CODON-BINDING DOMAIN-CONTAINING PROTEIN"/>
    <property type="match status" value="1"/>
</dbReference>
<dbReference type="Gene3D" id="2.170.120.20">
    <property type="entry name" value="Ribosomal protein L25, beta domain"/>
    <property type="match status" value="1"/>
</dbReference>
<evidence type="ECO:0000256" key="5">
    <source>
        <dbReference type="HAMAP-Rule" id="MF_01334"/>
    </source>
</evidence>
<evidence type="ECO:0000256" key="4">
    <source>
        <dbReference type="ARBA" id="ARBA00023274"/>
    </source>
</evidence>
<feature type="compositionally biased region" description="Acidic residues" evidence="6">
    <location>
        <begin position="205"/>
        <end position="214"/>
    </location>
</feature>
<evidence type="ECO:0000259" key="8">
    <source>
        <dbReference type="Pfam" id="PF14693"/>
    </source>
</evidence>
<sequence>MAKYPTLTAAPREEFGKGYARRLRVAGRIPGVIYSQGAENVHFSVDRIEFTAVVRNQGVNAVVELDVDGEKHLTMIKHIDQNVLTLDIDHVDMLGIKRGERVEVEIPVIHEGEVFSGAMLIQEVDSILVEADVLEIPDEIVVSVEGIEAGNVINAGDITLPEDVKLVDDAELLVFNITFEEVAEVPEEGEEGTEDAVGAAGKDEGSEEGSTNDE</sequence>
<dbReference type="GO" id="GO:0006412">
    <property type="term" value="P:translation"/>
    <property type="evidence" value="ECO:0007669"/>
    <property type="project" value="UniProtKB-UniRule"/>
</dbReference>
<evidence type="ECO:0000256" key="6">
    <source>
        <dbReference type="SAM" id="MobiDB-lite"/>
    </source>
</evidence>
<comment type="function">
    <text evidence="5">This is one of the proteins that binds to the 5S RNA in the ribosome where it forms part of the central protuberance.</text>
</comment>
<proteinExistence type="inferred from homology"/>
<dbReference type="InterPro" id="IPR037121">
    <property type="entry name" value="Ribosomal_bL25_C"/>
</dbReference>
<dbReference type="CDD" id="cd00495">
    <property type="entry name" value="Ribosomal_L25_TL5_CTC"/>
    <property type="match status" value="1"/>
</dbReference>
<dbReference type="OrthoDB" id="5242980at2"/>
<evidence type="ECO:0000313" key="10">
    <source>
        <dbReference type="Proteomes" id="UP000193309"/>
    </source>
</evidence>
<keyword evidence="4 5" id="KW-0687">Ribonucleoprotein</keyword>
<dbReference type="RefSeq" id="WP_085550046.1">
    <property type="nucleotide sequence ID" value="NZ_FXAR01000007.1"/>
</dbReference>
<evidence type="ECO:0000256" key="1">
    <source>
        <dbReference type="ARBA" id="ARBA00022730"/>
    </source>
</evidence>
<dbReference type="GO" id="GO:0022625">
    <property type="term" value="C:cytosolic large ribosomal subunit"/>
    <property type="evidence" value="ECO:0007669"/>
    <property type="project" value="TreeGrafter"/>
</dbReference>
<comment type="subunit">
    <text evidence="5">Part of the 50S ribosomal subunit; part of the 5S rRNA/L5/L18/L25 subcomplex. Contacts the 5S rRNA. Binds to the 5S rRNA independently of L5 and L18.</text>
</comment>
<comment type="similarity">
    <text evidence="5">Belongs to the bacterial ribosomal protein bL25 family. CTC subfamily.</text>
</comment>
<feature type="compositionally biased region" description="Acidic residues" evidence="6">
    <location>
        <begin position="184"/>
        <end position="194"/>
    </location>
</feature>
<reference evidence="10" key="1">
    <citation type="submission" date="2017-04" db="EMBL/GenBank/DDBJ databases">
        <authorList>
            <person name="Varghese N."/>
            <person name="Submissions S."/>
        </authorList>
    </citation>
    <scope>NUCLEOTIDE SEQUENCE [LARGE SCALE GENOMIC DNA]</scope>
    <source>
        <strain evidence="10">VDS</strain>
    </source>
</reference>
<dbReference type="InterPro" id="IPR011035">
    <property type="entry name" value="Ribosomal_bL25/Gln-tRNA_synth"/>
</dbReference>
<dbReference type="NCBIfam" id="NF004131">
    <property type="entry name" value="PRK05618.2-1"/>
    <property type="match status" value="1"/>
</dbReference>
<keyword evidence="2 5" id="KW-0694">RNA-binding</keyword>
<dbReference type="STRING" id="1610489.SAMN06295981_1941"/>
<dbReference type="InterPro" id="IPR020930">
    <property type="entry name" value="Ribosomal_uL5_bac-type"/>
</dbReference>
<dbReference type="GO" id="GO:0003735">
    <property type="term" value="F:structural constituent of ribosome"/>
    <property type="evidence" value="ECO:0007669"/>
    <property type="project" value="InterPro"/>
</dbReference>
<protein>
    <recommendedName>
        <fullName evidence="5">Large ribosomal subunit protein bL25</fullName>
    </recommendedName>
    <alternativeName>
        <fullName evidence="5">General stress protein CTC</fullName>
    </alternativeName>
</protein>
<evidence type="ECO:0000313" key="9">
    <source>
        <dbReference type="EMBL" id="SMG32012.1"/>
    </source>
</evidence>
<feature type="domain" description="Large ribosomal subunit protein bL25 beta" evidence="8">
    <location>
        <begin position="102"/>
        <end position="178"/>
    </location>
</feature>
<organism evidence="9 10">
    <name type="scientific">Corynebacterium pollutisoli</name>
    <dbReference type="NCBI Taxonomy" id="1610489"/>
    <lineage>
        <taxon>Bacteria</taxon>
        <taxon>Bacillati</taxon>
        <taxon>Actinomycetota</taxon>
        <taxon>Actinomycetes</taxon>
        <taxon>Mycobacteriales</taxon>
        <taxon>Corynebacteriaceae</taxon>
        <taxon>Corynebacterium</taxon>
    </lineage>
</organism>
<keyword evidence="3 5" id="KW-0689">Ribosomal protein</keyword>
<keyword evidence="10" id="KW-1185">Reference proteome</keyword>
<dbReference type="AlphaFoldDB" id="A0A1X7JV78"/>
<evidence type="ECO:0000256" key="3">
    <source>
        <dbReference type="ARBA" id="ARBA00022980"/>
    </source>
</evidence>
<keyword evidence="1 5" id="KW-0699">rRNA-binding</keyword>
<dbReference type="PANTHER" id="PTHR33284:SF1">
    <property type="entry name" value="RIBOSOMAL PROTEIN L25_GLN-TRNA SYNTHETASE, ANTI-CODON-BINDING DOMAIN-CONTAINING PROTEIN"/>
    <property type="match status" value="1"/>
</dbReference>
<gene>
    <name evidence="5" type="primary">rplY</name>
    <name evidence="5" type="synonym">ctc</name>
    <name evidence="9" type="ORF">SAMN06295981_1941</name>
</gene>
<dbReference type="InterPro" id="IPR020057">
    <property type="entry name" value="Ribosomal_bL25_b-dom"/>
</dbReference>
<feature type="region of interest" description="Disordered" evidence="6">
    <location>
        <begin position="184"/>
        <end position="214"/>
    </location>
</feature>
<dbReference type="HAMAP" id="MF_01334">
    <property type="entry name" value="Ribosomal_bL25_CTC"/>
    <property type="match status" value="1"/>
</dbReference>